<organism evidence="1 2">
    <name type="scientific">Symbiodinium necroappetens</name>
    <dbReference type="NCBI Taxonomy" id="1628268"/>
    <lineage>
        <taxon>Eukaryota</taxon>
        <taxon>Sar</taxon>
        <taxon>Alveolata</taxon>
        <taxon>Dinophyceae</taxon>
        <taxon>Suessiales</taxon>
        <taxon>Symbiodiniaceae</taxon>
        <taxon>Symbiodinium</taxon>
    </lineage>
</organism>
<dbReference type="Proteomes" id="UP000601435">
    <property type="component" value="Unassembled WGS sequence"/>
</dbReference>
<dbReference type="InterPro" id="IPR036465">
    <property type="entry name" value="vWFA_dom_sf"/>
</dbReference>
<evidence type="ECO:0000313" key="2">
    <source>
        <dbReference type="Proteomes" id="UP000601435"/>
    </source>
</evidence>
<keyword evidence="2" id="KW-1185">Reference proteome</keyword>
<reference evidence="1" key="1">
    <citation type="submission" date="2021-02" db="EMBL/GenBank/DDBJ databases">
        <authorList>
            <person name="Dougan E. K."/>
            <person name="Rhodes N."/>
            <person name="Thang M."/>
            <person name="Chan C."/>
        </authorList>
    </citation>
    <scope>NUCLEOTIDE SEQUENCE</scope>
</reference>
<dbReference type="PANTHER" id="PTHR34706">
    <property type="entry name" value="SLR1338 PROTEIN"/>
    <property type="match status" value="1"/>
</dbReference>
<evidence type="ECO:0008006" key="3">
    <source>
        <dbReference type="Google" id="ProtNLM"/>
    </source>
</evidence>
<proteinExistence type="predicted"/>
<protein>
    <recommendedName>
        <fullName evidence="3">VWFA domain-containing protein</fullName>
    </recommendedName>
</protein>
<dbReference type="AlphaFoldDB" id="A0A812YX59"/>
<accession>A0A812YX59</accession>
<dbReference type="Gene3D" id="3.40.50.410">
    <property type="entry name" value="von Willebrand factor, type A domain"/>
    <property type="match status" value="1"/>
</dbReference>
<dbReference type="EMBL" id="CAJNJA010044264">
    <property type="protein sequence ID" value="CAE7800612.1"/>
    <property type="molecule type" value="Genomic_DNA"/>
</dbReference>
<dbReference type="PANTHER" id="PTHR34706:SF1">
    <property type="entry name" value="VWFA DOMAIN-CONTAINING PROTEIN"/>
    <property type="match status" value="1"/>
</dbReference>
<dbReference type="OrthoDB" id="2142040at2759"/>
<name>A0A812YX59_9DINO</name>
<sequence>MAYASAGLGAAPRNGSMGNMGNMPSAGYGYASPSGAPLGQSIVMSPSRSAGRGMPSALQAPLAPAAGGGMPRAQRMQRLQRILDSFEVSIADANDLAVLEDYEIVLILDDSSSMNNSAKPASQRRLYEESATRWDELKSSVLLMIDLAACFDESGLDLFFLNRGHIDGVKSSQDPRVLGAFTQPARGSTPLTEALRTVAEHCQGERPILLMIFTDGEPNGGVRNFEKELKRLVTKKSTNLSFRVQIMACTADEDAVGYLNDIDEKFGKVDVTDDYYSEMIEVLKKGRIKKTFSRGDWLMKAMLGPVSAKFDAWDETGVKKKHCAKHCDDSDCSDHSDAECGACSIS</sequence>
<evidence type="ECO:0000313" key="1">
    <source>
        <dbReference type="EMBL" id="CAE7800612.1"/>
    </source>
</evidence>
<comment type="caution">
    <text evidence="1">The sequence shown here is derived from an EMBL/GenBank/DDBJ whole genome shotgun (WGS) entry which is preliminary data.</text>
</comment>
<gene>
    <name evidence="1" type="ORF">SNEC2469_LOCUS23612</name>
</gene>
<dbReference type="SUPFAM" id="SSF53300">
    <property type="entry name" value="vWA-like"/>
    <property type="match status" value="1"/>
</dbReference>